<dbReference type="KEGG" id="smax:FJR03_02345"/>
<name>A0A7M1AY21_9BACT</name>
<dbReference type="PROSITE" id="PS00648">
    <property type="entry name" value="RIBONUCLEASE_P"/>
    <property type="match status" value="1"/>
</dbReference>
<evidence type="ECO:0000256" key="7">
    <source>
        <dbReference type="HAMAP-Rule" id="MF_00227"/>
    </source>
</evidence>
<evidence type="ECO:0000256" key="8">
    <source>
        <dbReference type="NCBIfam" id="TIGR00188"/>
    </source>
</evidence>
<dbReference type="EMBL" id="CP041165">
    <property type="protein sequence ID" value="QOP42340.1"/>
    <property type="molecule type" value="Genomic_DNA"/>
</dbReference>
<dbReference type="GO" id="GO:0030677">
    <property type="term" value="C:ribonuclease P complex"/>
    <property type="evidence" value="ECO:0007669"/>
    <property type="project" value="TreeGrafter"/>
</dbReference>
<reference evidence="9 10" key="1">
    <citation type="submission" date="2019-06" db="EMBL/GenBank/DDBJ databases">
        <title>Sulfurimonas gotlandica sp. nov., a chemoautotrophic and psychrotolerant epsilonproteobacterium isolated from a pelagic redoxcline, and an emended description of the genus Sulfurimonas.</title>
        <authorList>
            <person name="Wang S."/>
            <person name="Jiang L."/>
            <person name="Shao Z."/>
        </authorList>
    </citation>
    <scope>NUCLEOTIDE SEQUENCE [LARGE SCALE GENOMIC DNA]</scope>
    <source>
        <strain evidence="9 10">B2</strain>
    </source>
</reference>
<keyword evidence="10" id="KW-1185">Reference proteome</keyword>
<keyword evidence="3 7" id="KW-0540">Nuclease</keyword>
<dbReference type="HAMAP" id="MF_00227">
    <property type="entry name" value="RNase_P"/>
    <property type="match status" value="1"/>
</dbReference>
<dbReference type="Gene3D" id="3.30.230.10">
    <property type="match status" value="1"/>
</dbReference>
<evidence type="ECO:0000256" key="3">
    <source>
        <dbReference type="ARBA" id="ARBA00022722"/>
    </source>
</evidence>
<accession>A0A7M1AY21</accession>
<dbReference type="Proteomes" id="UP000593910">
    <property type="component" value="Chromosome"/>
</dbReference>
<organism evidence="9 10">
    <name type="scientific">Sulfurimonas marina</name>
    <dbReference type="NCBI Taxonomy" id="2590551"/>
    <lineage>
        <taxon>Bacteria</taxon>
        <taxon>Pseudomonadati</taxon>
        <taxon>Campylobacterota</taxon>
        <taxon>Epsilonproteobacteria</taxon>
        <taxon>Campylobacterales</taxon>
        <taxon>Sulfurimonadaceae</taxon>
        <taxon>Sulfurimonas</taxon>
    </lineage>
</organism>
<dbReference type="PANTHER" id="PTHR33992">
    <property type="entry name" value="RIBONUCLEASE P PROTEIN COMPONENT"/>
    <property type="match status" value="1"/>
</dbReference>
<gene>
    <name evidence="7 9" type="primary">rnpA</name>
    <name evidence="9" type="ORF">FJR03_02345</name>
</gene>
<evidence type="ECO:0000256" key="5">
    <source>
        <dbReference type="ARBA" id="ARBA00022801"/>
    </source>
</evidence>
<evidence type="ECO:0000256" key="4">
    <source>
        <dbReference type="ARBA" id="ARBA00022759"/>
    </source>
</evidence>
<evidence type="ECO:0000313" key="9">
    <source>
        <dbReference type="EMBL" id="QOP42340.1"/>
    </source>
</evidence>
<dbReference type="PANTHER" id="PTHR33992:SF1">
    <property type="entry name" value="RIBONUCLEASE P PROTEIN COMPONENT"/>
    <property type="match status" value="1"/>
</dbReference>
<dbReference type="GO" id="GO:0000049">
    <property type="term" value="F:tRNA binding"/>
    <property type="evidence" value="ECO:0007669"/>
    <property type="project" value="UniProtKB-UniRule"/>
</dbReference>
<keyword evidence="6 7" id="KW-0694">RNA-binding</keyword>
<dbReference type="GO" id="GO:0042781">
    <property type="term" value="F:3'-tRNA processing endoribonuclease activity"/>
    <property type="evidence" value="ECO:0007669"/>
    <property type="project" value="TreeGrafter"/>
</dbReference>
<evidence type="ECO:0000256" key="6">
    <source>
        <dbReference type="ARBA" id="ARBA00022884"/>
    </source>
</evidence>
<keyword evidence="5 7" id="KW-0378">Hydrolase</keyword>
<comment type="catalytic activity">
    <reaction evidence="7">
        <text>Endonucleolytic cleavage of RNA, removing 5'-extranucleotides from tRNA precursor.</text>
        <dbReference type="EC" id="3.1.26.5"/>
    </reaction>
</comment>
<dbReference type="EC" id="3.1.26.5" evidence="7 8"/>
<dbReference type="GO" id="GO:0004526">
    <property type="term" value="F:ribonuclease P activity"/>
    <property type="evidence" value="ECO:0007669"/>
    <property type="project" value="UniProtKB-UniRule"/>
</dbReference>
<dbReference type="InterPro" id="IPR014721">
    <property type="entry name" value="Ribsml_uS5_D2-typ_fold_subgr"/>
</dbReference>
<dbReference type="AlphaFoldDB" id="A0A7M1AY21"/>
<dbReference type="RefSeq" id="WP_193114731.1">
    <property type="nucleotide sequence ID" value="NZ_CP041165.1"/>
</dbReference>
<evidence type="ECO:0000256" key="1">
    <source>
        <dbReference type="ARBA" id="ARBA00002663"/>
    </source>
</evidence>
<protein>
    <recommendedName>
        <fullName evidence="7 8">Ribonuclease P protein component</fullName>
        <shortName evidence="7">RNase P protein</shortName>
        <shortName evidence="7">RNaseP protein</shortName>
        <ecNumber evidence="7 8">3.1.26.5</ecNumber>
    </recommendedName>
    <alternativeName>
        <fullName evidence="7">Protein C5</fullName>
    </alternativeName>
</protein>
<keyword evidence="2 7" id="KW-0819">tRNA processing</keyword>
<comment type="subunit">
    <text evidence="7">Consists of a catalytic RNA component (M1 or rnpB) and a protein subunit.</text>
</comment>
<keyword evidence="4 7" id="KW-0255">Endonuclease</keyword>
<dbReference type="NCBIfam" id="TIGR00188">
    <property type="entry name" value="rnpA"/>
    <property type="match status" value="1"/>
</dbReference>
<dbReference type="Pfam" id="PF00825">
    <property type="entry name" value="Ribonuclease_P"/>
    <property type="match status" value="1"/>
</dbReference>
<dbReference type="GO" id="GO:0001682">
    <property type="term" value="P:tRNA 5'-leader removal"/>
    <property type="evidence" value="ECO:0007669"/>
    <property type="project" value="UniProtKB-UniRule"/>
</dbReference>
<evidence type="ECO:0000313" key="10">
    <source>
        <dbReference type="Proteomes" id="UP000593910"/>
    </source>
</evidence>
<dbReference type="InterPro" id="IPR000100">
    <property type="entry name" value="RNase_P"/>
</dbReference>
<evidence type="ECO:0000256" key="2">
    <source>
        <dbReference type="ARBA" id="ARBA00022694"/>
    </source>
</evidence>
<dbReference type="InterPro" id="IPR020568">
    <property type="entry name" value="Ribosomal_Su5_D2-typ_SF"/>
</dbReference>
<proteinExistence type="inferred from homology"/>
<dbReference type="InterPro" id="IPR020539">
    <property type="entry name" value="RNase_P_CS"/>
</dbReference>
<comment type="similarity">
    <text evidence="7">Belongs to the RnpA family.</text>
</comment>
<dbReference type="SUPFAM" id="SSF54211">
    <property type="entry name" value="Ribosomal protein S5 domain 2-like"/>
    <property type="match status" value="1"/>
</dbReference>
<comment type="function">
    <text evidence="1 7">RNaseP catalyzes the removal of the 5'-leader sequence from pre-tRNA to produce the mature 5'-terminus. It can also cleave other RNA substrates such as 4.5S RNA. The protein component plays an auxiliary but essential role in vivo by binding to the 5'-leader sequence and broadening the substrate specificity of the ribozyme.</text>
</comment>
<sequence length="112" mass="12927">MVSLGGFNTLKLHKEFQYVYKKGKNQHTASVVLFYLPQDGIRKVGFTATKKLGNAVKRNRAKRRMRACFCEFSPDLKDGIYIFVAKIALFDTSHENFKNDFKKVLYRAKTIA</sequence>